<dbReference type="AlphaFoldDB" id="A0A6A6KH44"/>
<evidence type="ECO:0000256" key="1">
    <source>
        <dbReference type="ARBA" id="ARBA00004245"/>
    </source>
</evidence>
<dbReference type="PANTHER" id="PTHR31358">
    <property type="entry name" value="PROTEIN WVD2-LIKE 4"/>
    <property type="match status" value="1"/>
</dbReference>
<dbReference type="GO" id="GO:0005874">
    <property type="term" value="C:microtubule"/>
    <property type="evidence" value="ECO:0007669"/>
    <property type="project" value="UniProtKB-KW"/>
</dbReference>
<gene>
    <name evidence="8" type="ORF">GH714_039390</name>
</gene>
<dbReference type="InterPro" id="IPR044833">
    <property type="entry name" value="WDL5/6"/>
</dbReference>
<evidence type="ECO:0000256" key="5">
    <source>
        <dbReference type="ARBA" id="ARBA00023212"/>
    </source>
</evidence>
<evidence type="ECO:0000313" key="8">
    <source>
        <dbReference type="EMBL" id="KAF2287228.1"/>
    </source>
</evidence>
<feature type="compositionally biased region" description="Basic and acidic residues" evidence="6">
    <location>
        <begin position="166"/>
        <end position="184"/>
    </location>
</feature>
<dbReference type="Pfam" id="PF06886">
    <property type="entry name" value="TPX2"/>
    <property type="match status" value="1"/>
</dbReference>
<comment type="subcellular location">
    <subcellularLocation>
        <location evidence="1">Cytoplasm</location>
        <location evidence="1">Cytoskeleton</location>
    </subcellularLocation>
</comment>
<feature type="region of interest" description="Disordered" evidence="6">
    <location>
        <begin position="60"/>
        <end position="223"/>
    </location>
</feature>
<feature type="region of interest" description="Disordered" evidence="6">
    <location>
        <begin position="280"/>
        <end position="450"/>
    </location>
</feature>
<feature type="compositionally biased region" description="Basic residues" evidence="6">
    <location>
        <begin position="360"/>
        <end position="369"/>
    </location>
</feature>
<dbReference type="GO" id="GO:0008017">
    <property type="term" value="F:microtubule binding"/>
    <property type="evidence" value="ECO:0007669"/>
    <property type="project" value="InterPro"/>
</dbReference>
<organism evidence="8 9">
    <name type="scientific">Hevea brasiliensis</name>
    <name type="common">Para rubber tree</name>
    <name type="synonym">Siphonia brasiliensis</name>
    <dbReference type="NCBI Taxonomy" id="3981"/>
    <lineage>
        <taxon>Eukaryota</taxon>
        <taxon>Viridiplantae</taxon>
        <taxon>Streptophyta</taxon>
        <taxon>Embryophyta</taxon>
        <taxon>Tracheophyta</taxon>
        <taxon>Spermatophyta</taxon>
        <taxon>Magnoliopsida</taxon>
        <taxon>eudicotyledons</taxon>
        <taxon>Gunneridae</taxon>
        <taxon>Pentapetalae</taxon>
        <taxon>rosids</taxon>
        <taxon>fabids</taxon>
        <taxon>Malpighiales</taxon>
        <taxon>Euphorbiaceae</taxon>
        <taxon>Crotonoideae</taxon>
        <taxon>Micrandreae</taxon>
        <taxon>Hevea</taxon>
    </lineage>
</organism>
<comment type="caution">
    <text evidence="8">The sequence shown here is derived from an EMBL/GenBank/DDBJ whole genome shotgun (WGS) entry which is preliminary data.</text>
</comment>
<sequence length="450" mass="49017">MDFNNLVPIDGLETAHQNGVHVQSSASGDGVVSNNVNGTIEKITDSTWPDENLEIASKLEDSATNNSRGGEFREGSNLHVRSNGFTGSKEGDIKDAEHSDQVKSLKGLGRSKNEKPSNLKNVSATQTKNGKDGKVARAPPTVSNGSVTSNSQSKQPLKIKAFNHKQHSEKSDVTSSEGHMERTKVKALKKGPTTKAEEEPQTPTSPTADDTKSRRVGTLPNYGFSFKCDERAEKRKEFYSKLEEKIHAKEVEKNTLQAKSKETQEAEIKLLRKSLNFKATPMPSFYQEPPPPKVELKKASISCILSIPPTRPKSPKLGRRKSSSPVDPEGNNGQSSRPDRLSLDERMSQNNPVKGPSPVHSKKPQRKSLPKLPSQKSSLSNATNDEKAASSKATNVENATSSNQLNEDASPTQEVPMAVSSEIRSHKDEELVVGEEGQPNLVQEPIASEC</sequence>
<dbReference type="EMBL" id="JAAGAX010000017">
    <property type="protein sequence ID" value="KAF2287228.1"/>
    <property type="molecule type" value="Genomic_DNA"/>
</dbReference>
<evidence type="ECO:0000259" key="7">
    <source>
        <dbReference type="Pfam" id="PF06886"/>
    </source>
</evidence>
<keyword evidence="3" id="KW-0963">Cytoplasm</keyword>
<accession>A0A6A6KH44</accession>
<feature type="compositionally biased region" description="Basic and acidic residues" evidence="6">
    <location>
        <begin position="337"/>
        <end position="347"/>
    </location>
</feature>
<reference evidence="8 9" key="1">
    <citation type="journal article" date="2020" name="Mol. Plant">
        <title>The Chromosome-Based Rubber Tree Genome Provides New Insights into Spurge Genome Evolution and Rubber Biosynthesis.</title>
        <authorList>
            <person name="Liu J."/>
            <person name="Shi C."/>
            <person name="Shi C.C."/>
            <person name="Li W."/>
            <person name="Zhang Q.J."/>
            <person name="Zhang Y."/>
            <person name="Li K."/>
            <person name="Lu H.F."/>
            <person name="Shi C."/>
            <person name="Zhu S.T."/>
            <person name="Xiao Z.Y."/>
            <person name="Nan H."/>
            <person name="Yue Y."/>
            <person name="Zhu X.G."/>
            <person name="Wu Y."/>
            <person name="Hong X.N."/>
            <person name="Fan G.Y."/>
            <person name="Tong Y."/>
            <person name="Zhang D."/>
            <person name="Mao C.L."/>
            <person name="Liu Y.L."/>
            <person name="Hao S.J."/>
            <person name="Liu W.Q."/>
            <person name="Lv M.Q."/>
            <person name="Zhang H.B."/>
            <person name="Liu Y."/>
            <person name="Hu-Tang G.R."/>
            <person name="Wang J.P."/>
            <person name="Wang J.H."/>
            <person name="Sun Y.H."/>
            <person name="Ni S.B."/>
            <person name="Chen W.B."/>
            <person name="Zhang X.C."/>
            <person name="Jiao Y.N."/>
            <person name="Eichler E.E."/>
            <person name="Li G.H."/>
            <person name="Liu X."/>
            <person name="Gao L.Z."/>
        </authorList>
    </citation>
    <scope>NUCLEOTIDE SEQUENCE [LARGE SCALE GENOMIC DNA]</scope>
    <source>
        <strain evidence="9">cv. GT1</strain>
        <tissue evidence="8">Leaf</tissue>
    </source>
</reference>
<evidence type="ECO:0000256" key="3">
    <source>
        <dbReference type="ARBA" id="ARBA00022490"/>
    </source>
</evidence>
<dbReference type="InterPro" id="IPR027329">
    <property type="entry name" value="TPX2_C"/>
</dbReference>
<name>A0A6A6KH44_HEVBR</name>
<feature type="compositionally biased region" description="Low complexity" evidence="6">
    <location>
        <begin position="370"/>
        <end position="380"/>
    </location>
</feature>
<evidence type="ECO:0000256" key="2">
    <source>
        <dbReference type="ARBA" id="ARBA00005885"/>
    </source>
</evidence>
<feature type="compositionally biased region" description="Polar residues" evidence="6">
    <location>
        <begin position="391"/>
        <end position="413"/>
    </location>
</feature>
<feature type="compositionally biased region" description="Basic residues" evidence="6">
    <location>
        <begin position="313"/>
        <end position="322"/>
    </location>
</feature>
<protein>
    <recommendedName>
        <fullName evidence="7">TPX2 C-terminal domain-containing protein</fullName>
    </recommendedName>
</protein>
<dbReference type="Proteomes" id="UP000467840">
    <property type="component" value="Chromosome 3"/>
</dbReference>
<feature type="compositionally biased region" description="Basic and acidic residues" evidence="6">
    <location>
        <begin position="89"/>
        <end position="103"/>
    </location>
</feature>
<keyword evidence="4" id="KW-0493">Microtubule</keyword>
<evidence type="ECO:0000256" key="4">
    <source>
        <dbReference type="ARBA" id="ARBA00022701"/>
    </source>
</evidence>
<feature type="compositionally biased region" description="Polar residues" evidence="6">
    <location>
        <begin position="141"/>
        <end position="155"/>
    </location>
</feature>
<evidence type="ECO:0000313" key="9">
    <source>
        <dbReference type="Proteomes" id="UP000467840"/>
    </source>
</evidence>
<keyword evidence="5" id="KW-0206">Cytoskeleton</keyword>
<evidence type="ECO:0000256" key="6">
    <source>
        <dbReference type="SAM" id="MobiDB-lite"/>
    </source>
</evidence>
<feature type="compositionally biased region" description="Polar residues" evidence="6">
    <location>
        <begin position="118"/>
        <end position="128"/>
    </location>
</feature>
<feature type="domain" description="TPX2 C-terminal" evidence="7">
    <location>
        <begin position="224"/>
        <end position="294"/>
    </location>
</feature>
<dbReference type="PANTHER" id="PTHR31358:SF29">
    <property type="entry name" value="PROTEIN WVD2-LIKE 5-RELATED"/>
    <property type="match status" value="1"/>
</dbReference>
<comment type="similarity">
    <text evidence="2">Belongs to the TPX2 family.</text>
</comment>
<proteinExistence type="inferred from homology"/>
<keyword evidence="9" id="KW-1185">Reference proteome</keyword>